<protein>
    <submittedName>
        <fullName evidence="2">Uncharacterized protein</fullName>
    </submittedName>
</protein>
<reference evidence="2" key="1">
    <citation type="submission" date="2018-02" db="EMBL/GenBank/DDBJ databases">
        <title>Rhizophora mucronata_Transcriptome.</title>
        <authorList>
            <person name="Meera S.P."/>
            <person name="Sreeshan A."/>
            <person name="Augustine A."/>
        </authorList>
    </citation>
    <scope>NUCLEOTIDE SEQUENCE</scope>
    <source>
        <tissue evidence="2">Leaf</tissue>
    </source>
</reference>
<organism evidence="2">
    <name type="scientific">Rhizophora mucronata</name>
    <name type="common">Asiatic mangrove</name>
    <dbReference type="NCBI Taxonomy" id="61149"/>
    <lineage>
        <taxon>Eukaryota</taxon>
        <taxon>Viridiplantae</taxon>
        <taxon>Streptophyta</taxon>
        <taxon>Embryophyta</taxon>
        <taxon>Tracheophyta</taxon>
        <taxon>Spermatophyta</taxon>
        <taxon>Magnoliopsida</taxon>
        <taxon>eudicotyledons</taxon>
        <taxon>Gunneridae</taxon>
        <taxon>Pentapetalae</taxon>
        <taxon>rosids</taxon>
        <taxon>fabids</taxon>
        <taxon>Malpighiales</taxon>
        <taxon>Rhizophoraceae</taxon>
        <taxon>Rhizophora</taxon>
    </lineage>
</organism>
<evidence type="ECO:0000256" key="1">
    <source>
        <dbReference type="SAM" id="Phobius"/>
    </source>
</evidence>
<accession>A0A2P2P902</accession>
<evidence type="ECO:0000313" key="2">
    <source>
        <dbReference type="EMBL" id="MBX51238.1"/>
    </source>
</evidence>
<keyword evidence="1" id="KW-0812">Transmembrane</keyword>
<sequence length="67" mass="8168">MQLLKLSDMKHAEKEAFLTWWLLWLNAIWLVLFPVGDTKQELLRHCNVCLVIKQHWKSRLRQWHSSL</sequence>
<proteinExistence type="predicted"/>
<feature type="transmembrane region" description="Helical" evidence="1">
    <location>
        <begin position="16"/>
        <end position="35"/>
    </location>
</feature>
<keyword evidence="1" id="KW-1133">Transmembrane helix</keyword>
<dbReference type="AlphaFoldDB" id="A0A2P2P902"/>
<dbReference type="EMBL" id="GGEC01070754">
    <property type="protein sequence ID" value="MBX51238.1"/>
    <property type="molecule type" value="Transcribed_RNA"/>
</dbReference>
<name>A0A2P2P902_RHIMU</name>
<keyword evidence="1" id="KW-0472">Membrane</keyword>